<accession>A0A142JV44</accession>
<dbReference type="Proteomes" id="UP000075238">
    <property type="component" value="Chromosome 2"/>
</dbReference>
<keyword evidence="4" id="KW-1185">Reference proteome</keyword>
<dbReference type="KEGG" id="cnan:A2G96_29940"/>
<dbReference type="Gene3D" id="3.30.750.140">
    <property type="match status" value="1"/>
</dbReference>
<reference evidence="3 4" key="1">
    <citation type="submission" date="2016-03" db="EMBL/GenBank/DDBJ databases">
        <title>Complete genome sequence of a novel chlorpyrifos degrading bacterium, Cupriavidus nantongensis sp. X1.</title>
        <authorList>
            <person name="Fang L."/>
        </authorList>
    </citation>
    <scope>NUCLEOTIDE SEQUENCE [LARGE SCALE GENOMIC DNA]</scope>
    <source>
        <strain evidence="3 4">X1</strain>
    </source>
</reference>
<name>A0A142JV44_9BURK</name>
<dbReference type="EMBL" id="CP014845">
    <property type="protein sequence ID" value="AMR81956.1"/>
    <property type="molecule type" value="Genomic_DNA"/>
</dbReference>
<sequence>MTGLLLPPDASLAARPDTQALQTLRPTLSVNKLAALLPTPDVIETNTRNAGQAGNAAIQGKQAHAVGNGANIGLPFGTTSTRETLSFAARTILDLLGGAARELPRAAATLMPAPPTAATVATLPTALAALVDHSGLFYESHLAAWVNGARALAALRQEPQAALGARAGAAQAAPAPATALLPAPVSRSEAASAAARAASAAIASPADMLDRALAMHAATSAAAATQDEGLYARTPATHAAASAEAESAPRAPAPGAQTGSGPATTPQQGAQRYEAMARATDVPAASARAAQHADDIQPSAPAGTASTGPAVHPGAEGLVRQQLELLATQQFRWIGEAWPGTQMAWEIARDPVDDGDAHGDASARTWSTRLLLELPELGTIEARLSLSPGGLGARLMADASGVAGRFDDARGRLQERLAANGIELVQFVTGTGTPKAAS</sequence>
<feature type="compositionally biased region" description="Polar residues" evidence="1">
    <location>
        <begin position="257"/>
        <end position="270"/>
    </location>
</feature>
<feature type="compositionally biased region" description="Low complexity" evidence="1">
    <location>
        <begin position="236"/>
        <end position="256"/>
    </location>
</feature>
<protein>
    <recommendedName>
        <fullName evidence="2">Flagellar hook-length control protein-like C-terminal domain-containing protein</fullName>
    </recommendedName>
</protein>
<feature type="domain" description="Flagellar hook-length control protein-like C-terminal" evidence="2">
    <location>
        <begin position="361"/>
        <end position="435"/>
    </location>
</feature>
<evidence type="ECO:0000256" key="1">
    <source>
        <dbReference type="SAM" id="MobiDB-lite"/>
    </source>
</evidence>
<dbReference type="OrthoDB" id="5296742at2"/>
<evidence type="ECO:0000313" key="3">
    <source>
        <dbReference type="EMBL" id="AMR81956.1"/>
    </source>
</evidence>
<dbReference type="STRING" id="1796606.A2G96_29940"/>
<proteinExistence type="predicted"/>
<evidence type="ECO:0000259" key="2">
    <source>
        <dbReference type="Pfam" id="PF02120"/>
    </source>
</evidence>
<dbReference type="AlphaFoldDB" id="A0A142JV44"/>
<feature type="region of interest" description="Disordered" evidence="1">
    <location>
        <begin position="236"/>
        <end position="313"/>
    </location>
</feature>
<evidence type="ECO:0000313" key="4">
    <source>
        <dbReference type="Proteomes" id="UP000075238"/>
    </source>
</evidence>
<gene>
    <name evidence="3" type="ORF">A2G96_29940</name>
</gene>
<organism evidence="3 4">
    <name type="scientific">Cupriavidus nantongensis</name>
    <dbReference type="NCBI Taxonomy" id="1796606"/>
    <lineage>
        <taxon>Bacteria</taxon>
        <taxon>Pseudomonadati</taxon>
        <taxon>Pseudomonadota</taxon>
        <taxon>Betaproteobacteria</taxon>
        <taxon>Burkholderiales</taxon>
        <taxon>Burkholderiaceae</taxon>
        <taxon>Cupriavidus</taxon>
    </lineage>
</organism>
<dbReference type="InterPro" id="IPR021136">
    <property type="entry name" value="Flagellar_hook_control-like_C"/>
</dbReference>
<dbReference type="InterPro" id="IPR038610">
    <property type="entry name" value="FliK-like_C_sf"/>
</dbReference>
<dbReference type="RefSeq" id="WP_062803744.1">
    <property type="nucleotide sequence ID" value="NZ_CP014845.1"/>
</dbReference>
<dbReference type="Pfam" id="PF02120">
    <property type="entry name" value="Flg_hook"/>
    <property type="match status" value="1"/>
</dbReference>